<dbReference type="GO" id="GO:0019323">
    <property type="term" value="P:pentose catabolic process"/>
    <property type="evidence" value="ECO:0007669"/>
    <property type="project" value="TreeGrafter"/>
</dbReference>
<evidence type="ECO:0000259" key="7">
    <source>
        <dbReference type="SMART" id="SM01007"/>
    </source>
</evidence>
<keyword evidence="4 6" id="KW-0486">Methionine biosynthesis</keyword>
<name>A0A2S6GD70_9PSEU</name>
<feature type="domain" description="Class II aldolase/adducin N-terminal" evidence="7">
    <location>
        <begin position="9"/>
        <end position="194"/>
    </location>
</feature>
<keyword evidence="1 6" id="KW-0028">Amino-acid biosynthesis</keyword>
<evidence type="ECO:0000256" key="6">
    <source>
        <dbReference type="HAMAP-Rule" id="MF_01677"/>
    </source>
</evidence>
<feature type="binding site" evidence="6">
    <location>
        <position position="100"/>
    </location>
    <ligand>
        <name>Zn(2+)</name>
        <dbReference type="ChEBI" id="CHEBI:29105"/>
    </ligand>
</feature>
<dbReference type="GO" id="GO:0046570">
    <property type="term" value="F:methylthioribulose 1-phosphate dehydratase activity"/>
    <property type="evidence" value="ECO:0007669"/>
    <property type="project" value="UniProtKB-UniRule"/>
</dbReference>
<dbReference type="EC" id="4.2.1.109" evidence="6"/>
<gene>
    <name evidence="6" type="primary">mtnB</name>
    <name evidence="8" type="ORF">CLV40_13121</name>
</gene>
<organism evidence="8 9">
    <name type="scientific">Actinokineospora auranticolor</name>
    <dbReference type="NCBI Taxonomy" id="155976"/>
    <lineage>
        <taxon>Bacteria</taxon>
        <taxon>Bacillati</taxon>
        <taxon>Actinomycetota</taxon>
        <taxon>Actinomycetes</taxon>
        <taxon>Pseudonocardiales</taxon>
        <taxon>Pseudonocardiaceae</taxon>
        <taxon>Actinokineospora</taxon>
    </lineage>
</organism>
<dbReference type="RefSeq" id="WP_104482962.1">
    <property type="nucleotide sequence ID" value="NZ_CP154825.1"/>
</dbReference>
<evidence type="ECO:0000256" key="5">
    <source>
        <dbReference type="ARBA" id="ARBA00023239"/>
    </source>
</evidence>
<evidence type="ECO:0000313" key="8">
    <source>
        <dbReference type="EMBL" id="PPK63152.1"/>
    </source>
</evidence>
<dbReference type="Proteomes" id="UP000239203">
    <property type="component" value="Unassembled WGS sequence"/>
</dbReference>
<evidence type="ECO:0000256" key="4">
    <source>
        <dbReference type="ARBA" id="ARBA00023167"/>
    </source>
</evidence>
<dbReference type="Pfam" id="PF00596">
    <property type="entry name" value="Aldolase_II"/>
    <property type="match status" value="1"/>
</dbReference>
<protein>
    <recommendedName>
        <fullName evidence="6">Methylthioribulose-1-phosphate dehydratase</fullName>
        <shortName evidence="6">MTRu-1-P dehydratase</shortName>
        <ecNumber evidence="6">4.2.1.109</ecNumber>
    </recommendedName>
</protein>
<comment type="function">
    <text evidence="6">Catalyzes the dehydration of methylthioribulose-1-phosphate (MTRu-1-P) into 2,3-diketo-5-methylthiopentyl-1-phosphate (DK-MTP-1-P).</text>
</comment>
<dbReference type="OrthoDB" id="9803436at2"/>
<evidence type="ECO:0000256" key="3">
    <source>
        <dbReference type="ARBA" id="ARBA00022833"/>
    </source>
</evidence>
<dbReference type="PANTHER" id="PTHR22789">
    <property type="entry name" value="FUCULOSE PHOSPHATE ALDOLASE"/>
    <property type="match status" value="1"/>
</dbReference>
<evidence type="ECO:0000256" key="1">
    <source>
        <dbReference type="ARBA" id="ARBA00022605"/>
    </source>
</evidence>
<dbReference type="PANTHER" id="PTHR22789:SF0">
    <property type="entry name" value="3-OXO-TETRONATE 4-PHOSPHATE DECARBOXYLASE-RELATED"/>
    <property type="match status" value="1"/>
</dbReference>
<feature type="binding site" evidence="6">
    <location>
        <position position="98"/>
    </location>
    <ligand>
        <name>Zn(2+)</name>
        <dbReference type="ChEBI" id="CHEBI:29105"/>
    </ligand>
</feature>
<dbReference type="InterPro" id="IPR036409">
    <property type="entry name" value="Aldolase_II/adducin_N_sf"/>
</dbReference>
<dbReference type="InterPro" id="IPR017714">
    <property type="entry name" value="MethylthioRu-1-P_deHdtase_MtnB"/>
</dbReference>
<comment type="similarity">
    <text evidence="6">Belongs to the aldolase class II family. MtnB subfamily.</text>
</comment>
<keyword evidence="3 6" id="KW-0862">Zinc</keyword>
<dbReference type="GO" id="GO:0008270">
    <property type="term" value="F:zinc ion binding"/>
    <property type="evidence" value="ECO:0007669"/>
    <property type="project" value="UniProtKB-UniRule"/>
</dbReference>
<comment type="catalytic activity">
    <reaction evidence="6">
        <text>5-(methylsulfanyl)-D-ribulose 1-phosphate = 5-methylsulfanyl-2,3-dioxopentyl phosphate + H2O</text>
        <dbReference type="Rhea" id="RHEA:15549"/>
        <dbReference type="ChEBI" id="CHEBI:15377"/>
        <dbReference type="ChEBI" id="CHEBI:58548"/>
        <dbReference type="ChEBI" id="CHEBI:58828"/>
        <dbReference type="EC" id="4.2.1.109"/>
    </reaction>
</comment>
<accession>A0A2S6GD70</accession>
<dbReference type="AlphaFoldDB" id="A0A2S6GD70"/>
<evidence type="ECO:0000313" key="9">
    <source>
        <dbReference type="Proteomes" id="UP000239203"/>
    </source>
</evidence>
<dbReference type="GO" id="GO:0005829">
    <property type="term" value="C:cytosol"/>
    <property type="evidence" value="ECO:0007669"/>
    <property type="project" value="TreeGrafter"/>
</dbReference>
<dbReference type="HAMAP" id="MF_01677">
    <property type="entry name" value="Salvage_MtnB"/>
    <property type="match status" value="1"/>
</dbReference>
<keyword evidence="5 6" id="KW-0456">Lyase</keyword>
<dbReference type="SUPFAM" id="SSF53639">
    <property type="entry name" value="AraD/HMP-PK domain-like"/>
    <property type="match status" value="1"/>
</dbReference>
<sequence>MTVFADLGLDLAAAAARLYAKGWMEGTAGNLSVRLPGGDTALITARGRGKGELTTDDVVEVRIADSAPVDPDGPRPSAETSIHTALYRLFPDCGAVVHAHPPYATVLSLRGGDRARFSGLEIIKGLGATDQVSIPVLPNWPDVPRIAADATRLLGPHAPPALLIAGHGATTWAPTLAAARHRMECVESLARLTHLLTTSPWSAP</sequence>
<dbReference type="GO" id="GO:0016832">
    <property type="term" value="F:aldehyde-lyase activity"/>
    <property type="evidence" value="ECO:0007669"/>
    <property type="project" value="TreeGrafter"/>
</dbReference>
<dbReference type="SMART" id="SM01007">
    <property type="entry name" value="Aldolase_II"/>
    <property type="match status" value="1"/>
</dbReference>
<dbReference type="InterPro" id="IPR050197">
    <property type="entry name" value="Aldolase_class_II_sugar_metab"/>
</dbReference>
<dbReference type="EMBL" id="PTIX01000031">
    <property type="protein sequence ID" value="PPK63152.1"/>
    <property type="molecule type" value="Genomic_DNA"/>
</dbReference>
<proteinExistence type="inferred from homology"/>
<comment type="cofactor">
    <cofactor evidence="6">
        <name>Zn(2+)</name>
        <dbReference type="ChEBI" id="CHEBI:29105"/>
    </cofactor>
    <text evidence="6">Binds 1 zinc ion per subunit.</text>
</comment>
<dbReference type="NCBIfam" id="TIGR03328">
    <property type="entry name" value="salvage_mtnB"/>
    <property type="match status" value="1"/>
</dbReference>
<dbReference type="Gene3D" id="3.40.225.10">
    <property type="entry name" value="Class II aldolase/adducin N-terminal domain"/>
    <property type="match status" value="1"/>
</dbReference>
<comment type="caution">
    <text evidence="8">The sequence shown here is derived from an EMBL/GenBank/DDBJ whole genome shotgun (WGS) entry which is preliminary data.</text>
</comment>
<dbReference type="GO" id="GO:0019509">
    <property type="term" value="P:L-methionine salvage from methylthioadenosine"/>
    <property type="evidence" value="ECO:0007669"/>
    <property type="project" value="UniProtKB-UniRule"/>
</dbReference>
<keyword evidence="9" id="KW-1185">Reference proteome</keyword>
<keyword evidence="2 6" id="KW-0479">Metal-binding</keyword>
<dbReference type="InterPro" id="IPR001303">
    <property type="entry name" value="Aldolase_II/adducin_N"/>
</dbReference>
<evidence type="ECO:0000256" key="2">
    <source>
        <dbReference type="ARBA" id="ARBA00022723"/>
    </source>
</evidence>
<reference evidence="8 9" key="1">
    <citation type="submission" date="2018-02" db="EMBL/GenBank/DDBJ databases">
        <title>Genomic Encyclopedia of Archaeal and Bacterial Type Strains, Phase II (KMG-II): from individual species to whole genera.</title>
        <authorList>
            <person name="Goeker M."/>
        </authorList>
    </citation>
    <scope>NUCLEOTIDE SEQUENCE [LARGE SCALE GENOMIC DNA]</scope>
    <source>
        <strain evidence="8 9">YU 961-1</strain>
    </source>
</reference>
<dbReference type="UniPathway" id="UPA00904">
    <property type="reaction ID" value="UER00875"/>
</dbReference>
<comment type="pathway">
    <text evidence="6">Amino-acid biosynthesis; L-methionine biosynthesis via salvage pathway; L-methionine from S-methyl-5-thio-alpha-D-ribose 1-phosphate: step 2/6.</text>
</comment>